<dbReference type="PRINTS" id="PR00455">
    <property type="entry name" value="HTHTETR"/>
</dbReference>
<dbReference type="RefSeq" id="WP_344921226.1">
    <property type="nucleotide sequence ID" value="NZ_BAABAQ010000012.1"/>
</dbReference>
<proteinExistence type="predicted"/>
<evidence type="ECO:0000256" key="1">
    <source>
        <dbReference type="ARBA" id="ARBA00023015"/>
    </source>
</evidence>
<feature type="domain" description="HTH tetR-type" evidence="5">
    <location>
        <begin position="9"/>
        <end position="69"/>
    </location>
</feature>
<comment type="caution">
    <text evidence="6">The sequence shown here is derived from an EMBL/GenBank/DDBJ whole genome shotgun (WGS) entry which is preliminary data.</text>
</comment>
<sequence length="235" mass="26534">MAERAGQADGRADRILDAAGELLVRLGYRKVTVEDIAQLAGIGKGTVYLHWRTKQQLFEALLLREAISYVEQLLDGLRRDPALLLPHRFVAESFLIVGGRPVLRALSEGYLRQRQGRFTDAFLHSQELLASERFYGLMTRHGLFRDDVPSLSYTLSAMMMGFHLDDTAHLVGVEMDMRARAESISFVIRHAFEPPEPPGPEELAEAAAEVIAVFEALIPPYRTWIYAYERKHEPG</sequence>
<dbReference type="InterPro" id="IPR050109">
    <property type="entry name" value="HTH-type_TetR-like_transc_reg"/>
</dbReference>
<organism evidence="6 7">
    <name type="scientific">Streptosporangium oxazolinicum</name>
    <dbReference type="NCBI Taxonomy" id="909287"/>
    <lineage>
        <taxon>Bacteria</taxon>
        <taxon>Bacillati</taxon>
        <taxon>Actinomycetota</taxon>
        <taxon>Actinomycetes</taxon>
        <taxon>Streptosporangiales</taxon>
        <taxon>Streptosporangiaceae</taxon>
        <taxon>Streptosporangium</taxon>
    </lineage>
</organism>
<protein>
    <submittedName>
        <fullName evidence="6">TetR/AcrR family transcriptional regulator</fullName>
    </submittedName>
</protein>
<evidence type="ECO:0000259" key="5">
    <source>
        <dbReference type="PROSITE" id="PS50977"/>
    </source>
</evidence>
<dbReference type="EMBL" id="BAABAQ010000012">
    <property type="protein sequence ID" value="GAA4201987.1"/>
    <property type="molecule type" value="Genomic_DNA"/>
</dbReference>
<dbReference type="Gene3D" id="1.10.357.10">
    <property type="entry name" value="Tetracycline Repressor, domain 2"/>
    <property type="match status" value="1"/>
</dbReference>
<dbReference type="InterPro" id="IPR009057">
    <property type="entry name" value="Homeodomain-like_sf"/>
</dbReference>
<dbReference type="PROSITE" id="PS01081">
    <property type="entry name" value="HTH_TETR_1"/>
    <property type="match status" value="1"/>
</dbReference>
<keyword evidence="1" id="KW-0805">Transcription regulation</keyword>
<name>A0ABP8BAF0_9ACTN</name>
<accession>A0ABP8BAF0</accession>
<keyword evidence="2 4" id="KW-0238">DNA-binding</keyword>
<evidence type="ECO:0000256" key="2">
    <source>
        <dbReference type="ARBA" id="ARBA00023125"/>
    </source>
</evidence>
<keyword evidence="3" id="KW-0804">Transcription</keyword>
<dbReference type="InterPro" id="IPR023772">
    <property type="entry name" value="DNA-bd_HTH_TetR-type_CS"/>
</dbReference>
<dbReference type="PANTHER" id="PTHR30055:SF234">
    <property type="entry name" value="HTH-TYPE TRANSCRIPTIONAL REGULATOR BETI"/>
    <property type="match status" value="1"/>
</dbReference>
<evidence type="ECO:0000256" key="4">
    <source>
        <dbReference type="PROSITE-ProRule" id="PRU00335"/>
    </source>
</evidence>
<evidence type="ECO:0000313" key="7">
    <source>
        <dbReference type="Proteomes" id="UP001501251"/>
    </source>
</evidence>
<reference evidence="7" key="1">
    <citation type="journal article" date="2019" name="Int. J. Syst. Evol. Microbiol.">
        <title>The Global Catalogue of Microorganisms (GCM) 10K type strain sequencing project: providing services to taxonomists for standard genome sequencing and annotation.</title>
        <authorList>
            <consortium name="The Broad Institute Genomics Platform"/>
            <consortium name="The Broad Institute Genome Sequencing Center for Infectious Disease"/>
            <person name="Wu L."/>
            <person name="Ma J."/>
        </authorList>
    </citation>
    <scope>NUCLEOTIDE SEQUENCE [LARGE SCALE GENOMIC DNA]</scope>
    <source>
        <strain evidence="7">JCM 17388</strain>
    </source>
</reference>
<dbReference type="PROSITE" id="PS50977">
    <property type="entry name" value="HTH_TETR_2"/>
    <property type="match status" value="1"/>
</dbReference>
<keyword evidence="7" id="KW-1185">Reference proteome</keyword>
<evidence type="ECO:0000256" key="3">
    <source>
        <dbReference type="ARBA" id="ARBA00023163"/>
    </source>
</evidence>
<dbReference type="PANTHER" id="PTHR30055">
    <property type="entry name" value="HTH-TYPE TRANSCRIPTIONAL REGULATOR RUTR"/>
    <property type="match status" value="1"/>
</dbReference>
<dbReference type="Proteomes" id="UP001501251">
    <property type="component" value="Unassembled WGS sequence"/>
</dbReference>
<gene>
    <name evidence="6" type="ORF">GCM10022252_57490</name>
</gene>
<dbReference type="Pfam" id="PF00440">
    <property type="entry name" value="TetR_N"/>
    <property type="match status" value="1"/>
</dbReference>
<evidence type="ECO:0000313" key="6">
    <source>
        <dbReference type="EMBL" id="GAA4201987.1"/>
    </source>
</evidence>
<dbReference type="SUPFAM" id="SSF46689">
    <property type="entry name" value="Homeodomain-like"/>
    <property type="match status" value="1"/>
</dbReference>
<dbReference type="InterPro" id="IPR001647">
    <property type="entry name" value="HTH_TetR"/>
</dbReference>
<feature type="DNA-binding region" description="H-T-H motif" evidence="4">
    <location>
        <begin position="32"/>
        <end position="51"/>
    </location>
</feature>